<dbReference type="SUPFAM" id="SSF53474">
    <property type="entry name" value="alpha/beta-Hydrolases"/>
    <property type="match status" value="1"/>
</dbReference>
<dbReference type="InterPro" id="IPR029058">
    <property type="entry name" value="AB_hydrolase_fold"/>
</dbReference>
<keyword evidence="4" id="KW-1185">Reference proteome</keyword>
<reference evidence="3" key="1">
    <citation type="submission" date="2021-08" db="EMBL/GenBank/DDBJ databases">
        <title>Chromosome-Level Trichoderma cornu-damae using Hi-C Data.</title>
        <authorList>
            <person name="Kim C.S."/>
        </authorList>
    </citation>
    <scope>NUCLEOTIDE SEQUENCE</scope>
    <source>
        <strain evidence="3">KA19-0412C</strain>
    </source>
</reference>
<name>A0A9P8TUD3_9HYPO</name>
<feature type="signal peptide" evidence="2">
    <location>
        <begin position="1"/>
        <end position="18"/>
    </location>
</feature>
<dbReference type="OrthoDB" id="2373480at2759"/>
<sequence>MVSLSYWLAASLAASVCGFHLQHKPRLQPSLPPSQDAFYAVPEDIGRFSPGEIINHREPPSPITAYEWVPAHVEKAYQILYRTTDSREQPTATVLTVLIPPDADYNKLLSLQMAEDSATIDCSPSYSIQREAQSNPLLRSTLIELQLLLAEAVLVQKAIVIVPDFEGPEASFTASKITSHAILDGIRAATRSGHITGIGSKPRIALWGYSGGASATHAAVTMQELYAPELEVVGAAMGGLPALEDPIGIFNLNKGPSAALIPSALIGLATQHPDLKKSIDQSLKDEHRDLFYSPLHRCLQPSAVVLANQDILAMFKDESIPQLTAELVKAFHKENDMPPTAIKAPLYVYQSVIDHISDVQKIDVMVRDYCEQGVSVHYERANSTNLSHVKYGIIGAPKAISWIQDRLDGKEAPRGCVNLTDTTSTLDPNFASLFPKNISDAVIRTISGP</sequence>
<comment type="caution">
    <text evidence="3">The sequence shown here is derived from an EMBL/GenBank/DDBJ whole genome shotgun (WGS) entry which is preliminary data.</text>
</comment>
<dbReference type="GO" id="GO:0016042">
    <property type="term" value="P:lipid catabolic process"/>
    <property type="evidence" value="ECO:0007669"/>
    <property type="project" value="UniProtKB-UniRule"/>
</dbReference>
<protein>
    <submittedName>
        <fullName evidence="3">Secretory lipase family</fullName>
    </submittedName>
</protein>
<accession>A0A9P8TUD3</accession>
<comment type="similarity">
    <text evidence="2">Belongs to the AB hydrolase superfamily. Lipase family.</text>
</comment>
<dbReference type="Gene3D" id="1.10.260.130">
    <property type="match status" value="1"/>
</dbReference>
<evidence type="ECO:0000256" key="2">
    <source>
        <dbReference type="PIRNR" id="PIRNR029171"/>
    </source>
</evidence>
<feature type="chain" id="PRO_5040556928" evidence="2">
    <location>
        <begin position="19"/>
        <end position="449"/>
    </location>
</feature>
<keyword evidence="1" id="KW-0378">Hydrolase</keyword>
<dbReference type="GO" id="GO:0004806">
    <property type="term" value="F:triacylglycerol lipase activity"/>
    <property type="evidence" value="ECO:0007669"/>
    <property type="project" value="UniProtKB-UniRule"/>
</dbReference>
<organism evidence="3 4">
    <name type="scientific">Trichoderma cornu-damae</name>
    <dbReference type="NCBI Taxonomy" id="654480"/>
    <lineage>
        <taxon>Eukaryota</taxon>
        <taxon>Fungi</taxon>
        <taxon>Dikarya</taxon>
        <taxon>Ascomycota</taxon>
        <taxon>Pezizomycotina</taxon>
        <taxon>Sordariomycetes</taxon>
        <taxon>Hypocreomycetidae</taxon>
        <taxon>Hypocreales</taxon>
        <taxon>Hypocreaceae</taxon>
        <taxon>Trichoderma</taxon>
    </lineage>
</organism>
<evidence type="ECO:0000313" key="3">
    <source>
        <dbReference type="EMBL" id="KAH6608361.1"/>
    </source>
</evidence>
<dbReference type="PANTHER" id="PTHR34853:SF5">
    <property type="entry name" value="LIP-DOMAIN-CONTAINING PROTEIN-RELATED"/>
    <property type="match status" value="1"/>
</dbReference>
<proteinExistence type="inferred from homology"/>
<evidence type="ECO:0000256" key="1">
    <source>
        <dbReference type="ARBA" id="ARBA00022801"/>
    </source>
</evidence>
<dbReference type="EMBL" id="JAIWOZ010000002">
    <property type="protein sequence ID" value="KAH6608361.1"/>
    <property type="molecule type" value="Genomic_DNA"/>
</dbReference>
<dbReference type="Proteomes" id="UP000827724">
    <property type="component" value="Unassembled WGS sequence"/>
</dbReference>
<gene>
    <name evidence="3" type="ORF">Trco_001707</name>
</gene>
<dbReference type="PIRSF" id="PIRSF029171">
    <property type="entry name" value="Esterase_LipA"/>
    <property type="match status" value="1"/>
</dbReference>
<dbReference type="AlphaFoldDB" id="A0A9P8TUD3"/>
<keyword evidence="2" id="KW-0732">Signal</keyword>
<evidence type="ECO:0000313" key="4">
    <source>
        <dbReference type="Proteomes" id="UP000827724"/>
    </source>
</evidence>
<dbReference type="PANTHER" id="PTHR34853">
    <property type="match status" value="1"/>
</dbReference>
<dbReference type="Gene3D" id="3.40.50.1820">
    <property type="entry name" value="alpha/beta hydrolase"/>
    <property type="match status" value="1"/>
</dbReference>
<dbReference type="InterPro" id="IPR005152">
    <property type="entry name" value="Lipase_secreted"/>
</dbReference>
<dbReference type="Pfam" id="PF03583">
    <property type="entry name" value="LIP"/>
    <property type="match status" value="1"/>
</dbReference>